<dbReference type="OrthoDB" id="9784009at2"/>
<evidence type="ECO:0000313" key="4">
    <source>
        <dbReference type="Proteomes" id="UP000262073"/>
    </source>
</evidence>
<dbReference type="InterPro" id="IPR001279">
    <property type="entry name" value="Metallo-B-lactamas"/>
</dbReference>
<dbReference type="GO" id="GO:0006749">
    <property type="term" value="P:glutathione metabolic process"/>
    <property type="evidence" value="ECO:0007669"/>
    <property type="project" value="InterPro"/>
</dbReference>
<reference evidence="3 4" key="1">
    <citation type="submission" date="2018-08" db="EMBL/GenBank/DDBJ databases">
        <title>Salinimonas sediminis sp. nov., a piezophilic bacterium isolated from a deep-sea sediment sample from the New Britain Trench.</title>
        <authorList>
            <person name="Cao J."/>
        </authorList>
    </citation>
    <scope>NUCLEOTIDE SEQUENCE [LARGE SCALE GENOMIC DNA]</scope>
    <source>
        <strain evidence="3 4">N102</strain>
    </source>
</reference>
<keyword evidence="1" id="KW-0479">Metal-binding</keyword>
<dbReference type="AlphaFoldDB" id="A0A346NL04"/>
<feature type="domain" description="Metallo-beta-lactamase" evidence="2">
    <location>
        <begin position="14"/>
        <end position="203"/>
    </location>
</feature>
<dbReference type="GO" id="GO:0016787">
    <property type="term" value="F:hydrolase activity"/>
    <property type="evidence" value="ECO:0007669"/>
    <property type="project" value="UniProtKB-KW"/>
</dbReference>
<dbReference type="PANTHER" id="PTHR43084:SF1">
    <property type="entry name" value="PERSULFIDE DIOXYGENASE ETHE1, MITOCHONDRIAL"/>
    <property type="match status" value="1"/>
</dbReference>
<dbReference type="Gene3D" id="3.60.15.10">
    <property type="entry name" value="Ribonuclease Z/Hydroxyacylglutathione hydrolase-like"/>
    <property type="match status" value="1"/>
</dbReference>
<evidence type="ECO:0000259" key="2">
    <source>
        <dbReference type="SMART" id="SM00849"/>
    </source>
</evidence>
<dbReference type="GO" id="GO:0046872">
    <property type="term" value="F:metal ion binding"/>
    <property type="evidence" value="ECO:0007669"/>
    <property type="project" value="UniProtKB-KW"/>
</dbReference>
<dbReference type="KEGG" id="salm:D0Y50_07435"/>
<dbReference type="RefSeq" id="WP_108566237.1">
    <property type="nucleotide sequence ID" value="NZ_CP031769.1"/>
</dbReference>
<dbReference type="PANTHER" id="PTHR43084">
    <property type="entry name" value="PERSULFIDE DIOXYGENASE ETHE1"/>
    <property type="match status" value="1"/>
</dbReference>
<dbReference type="Pfam" id="PF00753">
    <property type="entry name" value="Lactamase_B"/>
    <property type="match status" value="1"/>
</dbReference>
<keyword evidence="3" id="KW-0378">Hydrolase</keyword>
<dbReference type="SUPFAM" id="SSF56281">
    <property type="entry name" value="Metallo-hydrolase/oxidoreductase"/>
    <property type="match status" value="1"/>
</dbReference>
<dbReference type="GO" id="GO:0050313">
    <property type="term" value="F:sulfur dioxygenase activity"/>
    <property type="evidence" value="ECO:0007669"/>
    <property type="project" value="InterPro"/>
</dbReference>
<dbReference type="InterPro" id="IPR044528">
    <property type="entry name" value="POD-like_MBL-fold"/>
</dbReference>
<dbReference type="InterPro" id="IPR051682">
    <property type="entry name" value="Mito_Persulfide_Diox"/>
</dbReference>
<sequence length="292" mass="32211">MAVQIEAFYDSATGTGSYIVINRASNQALIIDPVLHFDLNSGQLSFELANQQLAFLQANHLQLKYICDTHAHADHLSAAAYLKNHTDALTVISQGIGEVQQRFSARFNKPVVEDLTQLYDVLVADGDILTLGEIEIHVLATPGHTSDSVSYYIEDNIFVGDTLFMPDIGTARCDFPGADAATLYHSIARIHALPGTTKIWLCHDYPPPGREVSLQTTVAQSREHNIHINHQISKHEFIHRRQAKDRTLGVPALLYPALQVNLWGALLPAKEDNGRRFIKIPVDCKGADCAGI</sequence>
<organism evidence="3 4">
    <name type="scientific">Salinimonas sediminis</name>
    <dbReference type="NCBI Taxonomy" id="2303538"/>
    <lineage>
        <taxon>Bacteria</taxon>
        <taxon>Pseudomonadati</taxon>
        <taxon>Pseudomonadota</taxon>
        <taxon>Gammaproteobacteria</taxon>
        <taxon>Alteromonadales</taxon>
        <taxon>Alteromonadaceae</taxon>
        <taxon>Alteromonas/Salinimonas group</taxon>
        <taxon>Salinimonas</taxon>
    </lineage>
</organism>
<protein>
    <submittedName>
        <fullName evidence="3">MBL fold metallo-hydrolase</fullName>
    </submittedName>
</protein>
<accession>A0A346NL04</accession>
<dbReference type="Proteomes" id="UP000262073">
    <property type="component" value="Chromosome"/>
</dbReference>
<dbReference type="GO" id="GO:0070813">
    <property type="term" value="P:hydrogen sulfide metabolic process"/>
    <property type="evidence" value="ECO:0007669"/>
    <property type="project" value="TreeGrafter"/>
</dbReference>
<keyword evidence="4" id="KW-1185">Reference proteome</keyword>
<evidence type="ECO:0000256" key="1">
    <source>
        <dbReference type="ARBA" id="ARBA00022723"/>
    </source>
</evidence>
<proteinExistence type="predicted"/>
<evidence type="ECO:0000313" key="3">
    <source>
        <dbReference type="EMBL" id="AXR06211.1"/>
    </source>
</evidence>
<dbReference type="InterPro" id="IPR036866">
    <property type="entry name" value="RibonucZ/Hydroxyglut_hydro"/>
</dbReference>
<gene>
    <name evidence="3" type="ORF">D0Y50_07435</name>
</gene>
<dbReference type="EMBL" id="CP031769">
    <property type="protein sequence ID" value="AXR06211.1"/>
    <property type="molecule type" value="Genomic_DNA"/>
</dbReference>
<dbReference type="SMART" id="SM00849">
    <property type="entry name" value="Lactamase_B"/>
    <property type="match status" value="1"/>
</dbReference>
<dbReference type="CDD" id="cd07724">
    <property type="entry name" value="POD-like_MBL-fold"/>
    <property type="match status" value="1"/>
</dbReference>
<name>A0A346NL04_9ALTE</name>